<proteinExistence type="inferred from homology"/>
<evidence type="ECO:0000259" key="4">
    <source>
        <dbReference type="Pfam" id="PF01408"/>
    </source>
</evidence>
<name>A0A563DW08_9MICO</name>
<evidence type="ECO:0000313" key="6">
    <source>
        <dbReference type="EMBL" id="TWP34397.1"/>
    </source>
</evidence>
<dbReference type="OrthoDB" id="9815825at2"/>
<dbReference type="EMBL" id="VCQV01000028">
    <property type="protein sequence ID" value="TWP34397.1"/>
    <property type="molecule type" value="Genomic_DNA"/>
</dbReference>
<keyword evidence="3" id="KW-0520">NAD</keyword>
<evidence type="ECO:0000256" key="2">
    <source>
        <dbReference type="ARBA" id="ARBA00023002"/>
    </source>
</evidence>
<feature type="domain" description="Gfo/Idh/MocA-like oxidoreductase N-terminal" evidence="4">
    <location>
        <begin position="12"/>
        <end position="128"/>
    </location>
</feature>
<dbReference type="InterPro" id="IPR055170">
    <property type="entry name" value="GFO_IDH_MocA-like_dom"/>
</dbReference>
<dbReference type="Proteomes" id="UP000320244">
    <property type="component" value="Unassembled WGS sequence"/>
</dbReference>
<dbReference type="GO" id="GO:0016491">
    <property type="term" value="F:oxidoreductase activity"/>
    <property type="evidence" value="ECO:0007669"/>
    <property type="project" value="UniProtKB-KW"/>
</dbReference>
<keyword evidence="7" id="KW-1185">Reference proteome</keyword>
<dbReference type="SUPFAM" id="SSF51735">
    <property type="entry name" value="NAD(P)-binding Rossmann-fold domains"/>
    <property type="match status" value="1"/>
</dbReference>
<dbReference type="GO" id="GO:0000166">
    <property type="term" value="F:nucleotide binding"/>
    <property type="evidence" value="ECO:0007669"/>
    <property type="project" value="InterPro"/>
</dbReference>
<dbReference type="Gene3D" id="3.40.50.720">
    <property type="entry name" value="NAD(P)-binding Rossmann-like Domain"/>
    <property type="match status" value="1"/>
</dbReference>
<evidence type="ECO:0000256" key="3">
    <source>
        <dbReference type="ARBA" id="ARBA00023027"/>
    </source>
</evidence>
<dbReference type="Pfam" id="PF22725">
    <property type="entry name" value="GFO_IDH_MocA_C3"/>
    <property type="match status" value="1"/>
</dbReference>
<reference evidence="6 7" key="1">
    <citation type="submission" date="2019-05" db="EMBL/GenBank/DDBJ databases">
        <authorList>
            <person name="Lee S.D."/>
        </authorList>
    </citation>
    <scope>NUCLEOTIDE SEQUENCE [LARGE SCALE GENOMIC DNA]</scope>
    <source>
        <strain evidence="6 7">C5-26</strain>
    </source>
</reference>
<keyword evidence="2" id="KW-0560">Oxidoreductase</keyword>
<comment type="caution">
    <text evidence="6">The sequence shown here is derived from an EMBL/GenBank/DDBJ whole genome shotgun (WGS) entry which is preliminary data.</text>
</comment>
<organism evidence="6 7">
    <name type="scientific">Leekyejoonella antrihumi</name>
    <dbReference type="NCBI Taxonomy" id="1660198"/>
    <lineage>
        <taxon>Bacteria</taxon>
        <taxon>Bacillati</taxon>
        <taxon>Actinomycetota</taxon>
        <taxon>Actinomycetes</taxon>
        <taxon>Micrococcales</taxon>
        <taxon>Dermacoccaceae</taxon>
        <taxon>Leekyejoonella</taxon>
    </lineage>
</organism>
<dbReference type="RefSeq" id="WP_146318872.1">
    <property type="nucleotide sequence ID" value="NZ_VCQV01000028.1"/>
</dbReference>
<dbReference type="InterPro" id="IPR000683">
    <property type="entry name" value="Gfo/Idh/MocA-like_OxRdtase_N"/>
</dbReference>
<dbReference type="SUPFAM" id="SSF55347">
    <property type="entry name" value="Glyceraldehyde-3-phosphate dehydrogenase-like, C-terminal domain"/>
    <property type="match status" value="1"/>
</dbReference>
<dbReference type="InterPro" id="IPR050984">
    <property type="entry name" value="Gfo/Idh/MocA_domain"/>
</dbReference>
<dbReference type="PANTHER" id="PTHR22604">
    <property type="entry name" value="OXIDOREDUCTASES"/>
    <property type="match status" value="1"/>
</dbReference>
<dbReference type="Gene3D" id="3.30.360.10">
    <property type="entry name" value="Dihydrodipicolinate Reductase, domain 2"/>
    <property type="match status" value="1"/>
</dbReference>
<accession>A0A563DW08</accession>
<sequence length="336" mass="36056">MTVPEPTDAPALRWGIIAPGGIAHKFAEAVTDLTRGSVVAVGSRSIARAQDFARLHGIPRVHEGYADLVADEGVEAVYVASPHSAHRDHALLAINAGKHVLVEKALARNSGEVEEILAAAKSAGVFAMEAMWTRHLPHIDWLRERVAAGAIGEIVQVTADHGQALDLPADHRLKDPALAGGAMLDLGVYPVSFIIDLLGEPAQVAAIGHLTETGVDGHVSVVLGYSGRRLAQADTTLWTKTPTTAVVSGTEGSLEIDGDFYQPNVVRLRRADSERTIVEEWDGHVPNGFQFEAAEVARCVAGGRQQSERMTWESSRAVMRVMDEVRRQVGVVYPGE</sequence>
<dbReference type="PANTHER" id="PTHR22604:SF105">
    <property type="entry name" value="TRANS-1,2-DIHYDROBENZENE-1,2-DIOL DEHYDROGENASE"/>
    <property type="match status" value="1"/>
</dbReference>
<reference evidence="6 7" key="2">
    <citation type="submission" date="2019-08" db="EMBL/GenBank/DDBJ databases">
        <title>Jejuicoccus antrihumi gen. nov., sp. nov., a new member of the family Dermacoccaceae isolated from a cave.</title>
        <authorList>
            <person name="Schumann P."/>
            <person name="Kim I.S."/>
        </authorList>
    </citation>
    <scope>NUCLEOTIDE SEQUENCE [LARGE SCALE GENOMIC DNA]</scope>
    <source>
        <strain evidence="6 7">C5-26</strain>
    </source>
</reference>
<protein>
    <submittedName>
        <fullName evidence="6">Gfo/Idh/MocA family oxidoreductase</fullName>
    </submittedName>
</protein>
<comment type="similarity">
    <text evidence="1">Belongs to the Gfo/Idh/MocA family.</text>
</comment>
<evidence type="ECO:0000256" key="1">
    <source>
        <dbReference type="ARBA" id="ARBA00010928"/>
    </source>
</evidence>
<dbReference type="InterPro" id="IPR036291">
    <property type="entry name" value="NAD(P)-bd_dom_sf"/>
</dbReference>
<evidence type="ECO:0000259" key="5">
    <source>
        <dbReference type="Pfam" id="PF22725"/>
    </source>
</evidence>
<dbReference type="AlphaFoldDB" id="A0A563DW08"/>
<gene>
    <name evidence="6" type="ORF">FGL98_17650</name>
</gene>
<feature type="domain" description="GFO/IDH/MocA-like oxidoreductase" evidence="5">
    <location>
        <begin position="142"/>
        <end position="255"/>
    </location>
</feature>
<dbReference type="Pfam" id="PF01408">
    <property type="entry name" value="GFO_IDH_MocA"/>
    <property type="match status" value="1"/>
</dbReference>
<evidence type="ECO:0000313" key="7">
    <source>
        <dbReference type="Proteomes" id="UP000320244"/>
    </source>
</evidence>